<protein>
    <recommendedName>
        <fullName evidence="4">Small ribosomal subunit protein uS10m</fullName>
    </recommendedName>
    <alternativeName>
        <fullName evidence="5">37S ribosomal protein S10, mitochondrial</fullName>
    </alternativeName>
</protein>
<evidence type="ECO:0000256" key="5">
    <source>
        <dbReference type="ARBA" id="ARBA00042916"/>
    </source>
</evidence>
<dbReference type="SUPFAM" id="SSF54999">
    <property type="entry name" value="Ribosomal protein S10"/>
    <property type="match status" value="1"/>
</dbReference>
<comment type="similarity">
    <text evidence="1">Belongs to the universal ribosomal protein uS10 family.</text>
</comment>
<dbReference type="GO" id="GO:0003735">
    <property type="term" value="F:structural constituent of ribosome"/>
    <property type="evidence" value="ECO:0007669"/>
    <property type="project" value="InterPro"/>
</dbReference>
<keyword evidence="9" id="KW-1185">Reference proteome</keyword>
<dbReference type="InterPro" id="IPR036838">
    <property type="entry name" value="Ribosomal_uS10_dom_sf"/>
</dbReference>
<accession>A0A9P6M849</accession>
<evidence type="ECO:0000256" key="2">
    <source>
        <dbReference type="ARBA" id="ARBA00022980"/>
    </source>
</evidence>
<evidence type="ECO:0000256" key="1">
    <source>
        <dbReference type="ARBA" id="ARBA00007102"/>
    </source>
</evidence>
<gene>
    <name evidence="8" type="primary">RSM10</name>
    <name evidence="8" type="ORF">BGZ65_008176</name>
</gene>
<dbReference type="GO" id="GO:1990904">
    <property type="term" value="C:ribonucleoprotein complex"/>
    <property type="evidence" value="ECO:0007669"/>
    <property type="project" value="UniProtKB-KW"/>
</dbReference>
<dbReference type="SMART" id="SM01403">
    <property type="entry name" value="Ribosomal_S10"/>
    <property type="match status" value="1"/>
</dbReference>
<evidence type="ECO:0000313" key="9">
    <source>
        <dbReference type="Proteomes" id="UP000749646"/>
    </source>
</evidence>
<dbReference type="Pfam" id="PF00338">
    <property type="entry name" value="Ribosomal_S10"/>
    <property type="match status" value="1"/>
</dbReference>
<evidence type="ECO:0000256" key="3">
    <source>
        <dbReference type="ARBA" id="ARBA00023274"/>
    </source>
</evidence>
<evidence type="ECO:0000256" key="4">
    <source>
        <dbReference type="ARBA" id="ARBA00035261"/>
    </source>
</evidence>
<feature type="region of interest" description="Disordered" evidence="6">
    <location>
        <begin position="234"/>
        <end position="323"/>
    </location>
</feature>
<feature type="domain" description="Small ribosomal subunit protein uS10" evidence="7">
    <location>
        <begin position="63"/>
        <end position="160"/>
    </location>
</feature>
<name>A0A9P6M849_9FUNG</name>
<dbReference type="EMBL" id="JAAAHW010004323">
    <property type="protein sequence ID" value="KAF9975641.1"/>
    <property type="molecule type" value="Genomic_DNA"/>
</dbReference>
<dbReference type="Gene3D" id="3.30.70.600">
    <property type="entry name" value="Ribosomal protein S10 domain"/>
    <property type="match status" value="1"/>
</dbReference>
<keyword evidence="3" id="KW-0687">Ribonucleoprotein</keyword>
<proteinExistence type="inferred from homology"/>
<dbReference type="AlphaFoldDB" id="A0A9P6M849"/>
<dbReference type="InterPro" id="IPR027486">
    <property type="entry name" value="Ribosomal_uS10_dom"/>
</dbReference>
<comment type="caution">
    <text evidence="8">The sequence shown here is derived from an EMBL/GenBank/DDBJ whole genome shotgun (WGS) entry which is preliminary data.</text>
</comment>
<dbReference type="InterPro" id="IPR001848">
    <property type="entry name" value="Ribosomal_uS10"/>
</dbReference>
<dbReference type="GO" id="GO:0005840">
    <property type="term" value="C:ribosome"/>
    <property type="evidence" value="ECO:0007669"/>
    <property type="project" value="UniProtKB-KW"/>
</dbReference>
<dbReference type="HAMAP" id="MF_00508">
    <property type="entry name" value="Ribosomal_uS10"/>
    <property type="match status" value="1"/>
</dbReference>
<dbReference type="OrthoDB" id="366214at2759"/>
<sequence>MLSTLRTGLSARGLNAVKATAVIARSYSTPINGLLPEDMSEEEHLTYGEPVRIPATHNITVAHLHLRSYLPHELDFFTDFARRAAAVLEMPCSGAIPLPVQTSRWTVNKSPFIYKKAQENFERKTHKRLLAIKDTHPDVVRRWVQFLSQNSMAGVGMKVTIWEHEELGVGQKRFDKVKDGENKNRSVAESLTNAEEAFGTTEFEQMSGNMSQEPSKQIKAVADQLLAQMMKDIDEEEENSVSSNSTKNANSTTTLNPQEISPSPTATPDSSDQPTESNITDAVEPLVSGSATLNPELSKAVEKAMAETATTSVESVKSNKPDQ</sequence>
<evidence type="ECO:0000259" key="7">
    <source>
        <dbReference type="SMART" id="SM01403"/>
    </source>
</evidence>
<dbReference type="PRINTS" id="PR00971">
    <property type="entry name" value="RIBOSOMALS10"/>
</dbReference>
<reference evidence="8" key="1">
    <citation type="journal article" date="2020" name="Fungal Divers.">
        <title>Resolving the Mortierellaceae phylogeny through synthesis of multi-gene phylogenetics and phylogenomics.</title>
        <authorList>
            <person name="Vandepol N."/>
            <person name="Liber J."/>
            <person name="Desiro A."/>
            <person name="Na H."/>
            <person name="Kennedy M."/>
            <person name="Barry K."/>
            <person name="Grigoriev I.V."/>
            <person name="Miller A.N."/>
            <person name="O'Donnell K."/>
            <person name="Stajich J.E."/>
            <person name="Bonito G."/>
        </authorList>
    </citation>
    <scope>NUCLEOTIDE SEQUENCE</scope>
    <source>
        <strain evidence="8">MES-2147</strain>
    </source>
</reference>
<dbReference type="PANTHER" id="PTHR11700">
    <property type="entry name" value="30S RIBOSOMAL PROTEIN S10 FAMILY MEMBER"/>
    <property type="match status" value="1"/>
</dbReference>
<dbReference type="FunFam" id="3.30.70.600:FF:000003">
    <property type="entry name" value="30S ribosomal protein S10"/>
    <property type="match status" value="1"/>
</dbReference>
<dbReference type="GO" id="GO:0006412">
    <property type="term" value="P:translation"/>
    <property type="evidence" value="ECO:0007669"/>
    <property type="project" value="InterPro"/>
</dbReference>
<keyword evidence="2 8" id="KW-0689">Ribosomal protein</keyword>
<organism evidence="8 9">
    <name type="scientific">Modicella reniformis</name>
    <dbReference type="NCBI Taxonomy" id="1440133"/>
    <lineage>
        <taxon>Eukaryota</taxon>
        <taxon>Fungi</taxon>
        <taxon>Fungi incertae sedis</taxon>
        <taxon>Mucoromycota</taxon>
        <taxon>Mortierellomycotina</taxon>
        <taxon>Mortierellomycetes</taxon>
        <taxon>Mortierellales</taxon>
        <taxon>Mortierellaceae</taxon>
        <taxon>Modicella</taxon>
    </lineage>
</organism>
<dbReference type="Proteomes" id="UP000749646">
    <property type="component" value="Unassembled WGS sequence"/>
</dbReference>
<feature type="compositionally biased region" description="Low complexity" evidence="6">
    <location>
        <begin position="240"/>
        <end position="275"/>
    </location>
</feature>
<evidence type="ECO:0000256" key="6">
    <source>
        <dbReference type="SAM" id="MobiDB-lite"/>
    </source>
</evidence>
<evidence type="ECO:0000313" key="8">
    <source>
        <dbReference type="EMBL" id="KAF9975641.1"/>
    </source>
</evidence>